<organism evidence="8 9">
    <name type="scientific">Rossellomorea marisflavi</name>
    <dbReference type="NCBI Taxonomy" id="189381"/>
    <lineage>
        <taxon>Bacteria</taxon>
        <taxon>Bacillati</taxon>
        <taxon>Bacillota</taxon>
        <taxon>Bacilli</taxon>
        <taxon>Bacillales</taxon>
        <taxon>Bacillaceae</taxon>
        <taxon>Rossellomorea</taxon>
    </lineage>
</organism>
<dbReference type="PANTHER" id="PTHR42812">
    <property type="entry name" value="BETA-XYLOSIDASE"/>
    <property type="match status" value="1"/>
</dbReference>
<dbReference type="STRING" id="189381.GCA_900166615_01524"/>
<dbReference type="Gene3D" id="2.60.120.200">
    <property type="match status" value="1"/>
</dbReference>
<protein>
    <submittedName>
        <fullName evidence="8">Beta-xylosidase</fullName>
    </submittedName>
</protein>
<dbReference type="Proteomes" id="UP000037405">
    <property type="component" value="Unassembled WGS sequence"/>
</dbReference>
<dbReference type="Gene3D" id="2.115.10.20">
    <property type="entry name" value="Glycosyl hydrolase domain, family 43"/>
    <property type="match status" value="1"/>
</dbReference>
<evidence type="ECO:0000256" key="6">
    <source>
        <dbReference type="RuleBase" id="RU361187"/>
    </source>
</evidence>
<dbReference type="InterPro" id="IPR023296">
    <property type="entry name" value="Glyco_hydro_beta-prop_sf"/>
</dbReference>
<dbReference type="GO" id="GO:0005975">
    <property type="term" value="P:carbohydrate metabolic process"/>
    <property type="evidence" value="ECO:0007669"/>
    <property type="project" value="InterPro"/>
</dbReference>
<feature type="site" description="Important for catalytic activity, responsible for pKa modulation of the active site Glu and correct orientation of both the proton donor and substrate" evidence="5">
    <location>
        <position position="128"/>
    </location>
</feature>
<dbReference type="GO" id="GO:0004553">
    <property type="term" value="F:hydrolase activity, hydrolyzing O-glycosyl compounds"/>
    <property type="evidence" value="ECO:0007669"/>
    <property type="project" value="InterPro"/>
</dbReference>
<dbReference type="CDD" id="cd09000">
    <property type="entry name" value="GH43_SXA-like"/>
    <property type="match status" value="1"/>
</dbReference>
<dbReference type="InterPro" id="IPR051795">
    <property type="entry name" value="Glycosyl_Hydrlase_43"/>
</dbReference>
<evidence type="ECO:0000256" key="3">
    <source>
        <dbReference type="ARBA" id="ARBA00023295"/>
    </source>
</evidence>
<reference evidence="9" key="1">
    <citation type="submission" date="2015-07" db="EMBL/GenBank/DDBJ databases">
        <title>Fjat-14235 jcm11544.</title>
        <authorList>
            <person name="Liu B."/>
            <person name="Wang J."/>
            <person name="Zhu Y."/>
            <person name="Liu G."/>
            <person name="Chen Q."/>
            <person name="Chen Z."/>
            <person name="Lan J."/>
            <person name="Che J."/>
            <person name="Ge C."/>
            <person name="Shi H."/>
            <person name="Pan Z."/>
            <person name="Liu X."/>
        </authorList>
    </citation>
    <scope>NUCLEOTIDE SEQUENCE [LARGE SCALE GENOMIC DNA]</scope>
    <source>
        <strain evidence="9">JCM 11544</strain>
    </source>
</reference>
<evidence type="ECO:0000256" key="2">
    <source>
        <dbReference type="ARBA" id="ARBA00022801"/>
    </source>
</evidence>
<evidence type="ECO:0000313" key="8">
    <source>
        <dbReference type="EMBL" id="KON84714.1"/>
    </source>
</evidence>
<dbReference type="InterPro" id="IPR041542">
    <property type="entry name" value="GH43_C2"/>
</dbReference>
<evidence type="ECO:0000256" key="4">
    <source>
        <dbReference type="PIRSR" id="PIRSR606710-1"/>
    </source>
</evidence>
<dbReference type="InterPro" id="IPR006710">
    <property type="entry name" value="Glyco_hydro_43"/>
</dbReference>
<evidence type="ECO:0000256" key="1">
    <source>
        <dbReference type="ARBA" id="ARBA00009865"/>
    </source>
</evidence>
<feature type="active site" description="Proton acceptor" evidence="4">
    <location>
        <position position="17"/>
    </location>
</feature>
<dbReference type="OrthoDB" id="9801455at2"/>
<proteinExistence type="inferred from homology"/>
<dbReference type="InterPro" id="IPR013320">
    <property type="entry name" value="ConA-like_dom_sf"/>
</dbReference>
<gene>
    <name evidence="8" type="ORF">AF331_11855</name>
</gene>
<evidence type="ECO:0000256" key="5">
    <source>
        <dbReference type="PIRSR" id="PIRSR606710-2"/>
    </source>
</evidence>
<dbReference type="AlphaFoldDB" id="A0A0M0G4H0"/>
<keyword evidence="9" id="KW-1185">Reference proteome</keyword>
<accession>A0A0M0G4H0</accession>
<evidence type="ECO:0000259" key="7">
    <source>
        <dbReference type="Pfam" id="PF17851"/>
    </source>
</evidence>
<keyword evidence="2 6" id="KW-0378">Hydrolase</keyword>
<dbReference type="SUPFAM" id="SSF75005">
    <property type="entry name" value="Arabinanase/levansucrase/invertase"/>
    <property type="match status" value="1"/>
</dbReference>
<comment type="caution">
    <text evidence="8">The sequence shown here is derived from an EMBL/GenBank/DDBJ whole genome shotgun (WGS) entry which is preliminary data.</text>
</comment>
<evidence type="ECO:0000313" key="9">
    <source>
        <dbReference type="Proteomes" id="UP000037405"/>
    </source>
</evidence>
<dbReference type="RefSeq" id="WP_053428313.1">
    <property type="nucleotide sequence ID" value="NZ_LGUE01000004.1"/>
</dbReference>
<dbReference type="Pfam" id="PF17851">
    <property type="entry name" value="GH43_C2"/>
    <property type="match status" value="1"/>
</dbReference>
<name>A0A0M0G4H0_9BACI</name>
<sequence>MPKTIITNPVLPGFHPDPSLLRVKDTYYLAVSTFEWLPGVRIYESRDLVNWEHKSDPLTDQVDLRGNPKNGSIWAPQISYSDGLYYLVYTDVKSTRRPFKDSHNYVITAPDLSGPWSDPVYLNSSGFDPSLFHDDDGKTWLLNEIWDYRMTTGNKSAGIVLQEYDRIRQALTGQVHKVFDGTELAKTEAPHLYRHNGYYYLITAEGGTGSGHAITVCRSRAITGPYEVDPEYPMLTARDKPESPLQCAGHGSIIQSPEGNWYMAYLCTRPLGGSGAILGRETAIQEVTWSEDGWLRLADGGNGPSLQTAIETKEPVRQVKPTDFHDEFQGNLHQEWNTLRIPQDPSWCDLTSRKGALRLRSGGSPHSLFDHHILAVRQKDFFYEAETRIEYEPETFNQLAGLMLYLDDENYLYCYLTLDESGRVLRLLSCDGGESTLHPVMIDLGDGAIDLKVEGLGSEARFYYRSNAEWLPVDDAIPVHFLSGGFTGTYIGIAVHDMDTQSGSHADFHHFTYRGKDEARGIGESGEWMVNFSDS</sequence>
<keyword evidence="3 6" id="KW-0326">Glycosidase</keyword>
<dbReference type="Pfam" id="PF04616">
    <property type="entry name" value="Glyco_hydro_43"/>
    <property type="match status" value="1"/>
</dbReference>
<comment type="similarity">
    <text evidence="1 6">Belongs to the glycosyl hydrolase 43 family.</text>
</comment>
<feature type="domain" description="Beta-xylosidase C-terminal Concanavalin A-like" evidence="7">
    <location>
        <begin position="326"/>
        <end position="514"/>
    </location>
</feature>
<dbReference type="PATRIC" id="fig|189381.12.peg.2394"/>
<dbReference type="SUPFAM" id="SSF49899">
    <property type="entry name" value="Concanavalin A-like lectins/glucanases"/>
    <property type="match status" value="1"/>
</dbReference>
<feature type="active site" description="Proton donor" evidence="4">
    <location>
        <position position="188"/>
    </location>
</feature>
<dbReference type="PANTHER" id="PTHR42812:SF12">
    <property type="entry name" value="BETA-XYLOSIDASE-RELATED"/>
    <property type="match status" value="1"/>
</dbReference>
<dbReference type="EMBL" id="LGUE01000004">
    <property type="protein sequence ID" value="KON84714.1"/>
    <property type="molecule type" value="Genomic_DNA"/>
</dbReference>